<proteinExistence type="predicted"/>
<protein>
    <submittedName>
        <fullName evidence="2">Uncharacterized protein</fullName>
    </submittedName>
</protein>
<name>W9RGC1_9ROSA</name>
<keyword evidence="3" id="KW-1185">Reference proteome</keyword>
<reference evidence="3" key="1">
    <citation type="submission" date="2013-01" db="EMBL/GenBank/DDBJ databases">
        <title>Draft Genome Sequence of a Mulberry Tree, Morus notabilis C.K. Schneid.</title>
        <authorList>
            <person name="He N."/>
            <person name="Zhao S."/>
        </authorList>
    </citation>
    <scope>NUCLEOTIDE SEQUENCE</scope>
</reference>
<gene>
    <name evidence="2" type="ORF">L484_018728</name>
</gene>
<dbReference type="EMBL" id="KE345012">
    <property type="protein sequence ID" value="EXB89627.1"/>
    <property type="molecule type" value="Genomic_DNA"/>
</dbReference>
<organism evidence="2 3">
    <name type="scientific">Morus notabilis</name>
    <dbReference type="NCBI Taxonomy" id="981085"/>
    <lineage>
        <taxon>Eukaryota</taxon>
        <taxon>Viridiplantae</taxon>
        <taxon>Streptophyta</taxon>
        <taxon>Embryophyta</taxon>
        <taxon>Tracheophyta</taxon>
        <taxon>Spermatophyta</taxon>
        <taxon>Magnoliopsida</taxon>
        <taxon>eudicotyledons</taxon>
        <taxon>Gunneridae</taxon>
        <taxon>Pentapetalae</taxon>
        <taxon>rosids</taxon>
        <taxon>fabids</taxon>
        <taxon>Rosales</taxon>
        <taxon>Moraceae</taxon>
        <taxon>Moreae</taxon>
        <taxon>Morus</taxon>
    </lineage>
</organism>
<sequence length="78" mass="8077">MARPLSTCIVVKNLDFPNVNGMGAGLTHAFWIVEAGRVVTCFVSGQNNDNQGAPKSGGKLTRAKSKIRGDSSALGSTA</sequence>
<feature type="region of interest" description="Disordered" evidence="1">
    <location>
        <begin position="45"/>
        <end position="78"/>
    </location>
</feature>
<evidence type="ECO:0000256" key="1">
    <source>
        <dbReference type="SAM" id="MobiDB-lite"/>
    </source>
</evidence>
<evidence type="ECO:0000313" key="2">
    <source>
        <dbReference type="EMBL" id="EXB89627.1"/>
    </source>
</evidence>
<dbReference type="Proteomes" id="UP000030645">
    <property type="component" value="Unassembled WGS sequence"/>
</dbReference>
<evidence type="ECO:0000313" key="3">
    <source>
        <dbReference type="Proteomes" id="UP000030645"/>
    </source>
</evidence>
<dbReference type="AlphaFoldDB" id="W9RGC1"/>
<accession>W9RGC1</accession>